<keyword evidence="2" id="KW-0732">Signal</keyword>
<evidence type="ECO:0000259" key="3">
    <source>
        <dbReference type="PROSITE" id="PS51168"/>
    </source>
</evidence>
<sequence>MLGFLVALQIIGLVVASSSDLSDKCYFDPLPCIPPSTDNRTIPWGEPTIQYANGTTCCSSLDEVRAQLDTIDAQLLQLLSTRASYVREATRFKATSADVNDPSRNQQVIQGAVDAAPSVHLPQIVAKMVYEGLVNSSVLFEECIVSAAPIFRSYPFLIVRKVQHIRLFQRCWKIKPDELSVWYLCRCARPRRIRWSPGAFGIAS</sequence>
<dbReference type="InterPro" id="IPR036263">
    <property type="entry name" value="Chorismate_II_sf"/>
</dbReference>
<dbReference type="PANTHER" id="PTHR38041:SF1">
    <property type="entry name" value="CHORISMATE MUTASE"/>
    <property type="match status" value="1"/>
</dbReference>
<dbReference type="EMBL" id="JABBWD010000064">
    <property type="protein sequence ID" value="KAG1770589.1"/>
    <property type="molecule type" value="Genomic_DNA"/>
</dbReference>
<dbReference type="Proteomes" id="UP000714275">
    <property type="component" value="Unassembled WGS sequence"/>
</dbReference>
<evidence type="ECO:0000313" key="4">
    <source>
        <dbReference type="EMBL" id="KAG1770589.1"/>
    </source>
</evidence>
<dbReference type="SMART" id="SM00830">
    <property type="entry name" value="CM_2"/>
    <property type="match status" value="1"/>
</dbReference>
<keyword evidence="5" id="KW-1185">Reference proteome</keyword>
<name>A0A9P6ZL04_9AGAM</name>
<dbReference type="OrthoDB" id="2843337at2759"/>
<evidence type="ECO:0000256" key="1">
    <source>
        <dbReference type="ARBA" id="ARBA00023235"/>
    </source>
</evidence>
<dbReference type="InterPro" id="IPR002701">
    <property type="entry name" value="CM_II_prokaryot"/>
</dbReference>
<gene>
    <name evidence="4" type="ORF">EV702DRAFT_1138911</name>
</gene>
<dbReference type="InterPro" id="IPR036979">
    <property type="entry name" value="CM_dom_sf"/>
</dbReference>
<feature type="domain" description="Chorismate mutase" evidence="3">
    <location>
        <begin position="55"/>
        <end position="145"/>
    </location>
</feature>
<dbReference type="GO" id="GO:0046417">
    <property type="term" value="P:chorismate metabolic process"/>
    <property type="evidence" value="ECO:0007669"/>
    <property type="project" value="InterPro"/>
</dbReference>
<comment type="caution">
    <text evidence="4">The sequence shown here is derived from an EMBL/GenBank/DDBJ whole genome shotgun (WGS) entry which is preliminary data.</text>
</comment>
<reference evidence="4" key="1">
    <citation type="journal article" date="2020" name="New Phytol.">
        <title>Comparative genomics reveals dynamic genome evolution in host specialist ectomycorrhizal fungi.</title>
        <authorList>
            <person name="Lofgren L.A."/>
            <person name="Nguyen N.H."/>
            <person name="Vilgalys R."/>
            <person name="Ruytinx J."/>
            <person name="Liao H.L."/>
            <person name="Branco S."/>
            <person name="Kuo A."/>
            <person name="LaButti K."/>
            <person name="Lipzen A."/>
            <person name="Andreopoulos W."/>
            <person name="Pangilinan J."/>
            <person name="Riley R."/>
            <person name="Hundley H."/>
            <person name="Na H."/>
            <person name="Barry K."/>
            <person name="Grigoriev I.V."/>
            <person name="Stajich J.E."/>
            <person name="Kennedy P.G."/>
        </authorList>
    </citation>
    <scope>NUCLEOTIDE SEQUENCE</scope>
    <source>
        <strain evidence="4">DOB743</strain>
    </source>
</reference>
<dbReference type="GO" id="GO:0009697">
    <property type="term" value="P:salicylic acid biosynthetic process"/>
    <property type="evidence" value="ECO:0007669"/>
    <property type="project" value="TreeGrafter"/>
</dbReference>
<evidence type="ECO:0000313" key="5">
    <source>
        <dbReference type="Proteomes" id="UP000714275"/>
    </source>
</evidence>
<proteinExistence type="predicted"/>
<protein>
    <submittedName>
        <fullName evidence="4">Chorismate mutase</fullName>
    </submittedName>
</protein>
<dbReference type="SUPFAM" id="SSF48600">
    <property type="entry name" value="Chorismate mutase II"/>
    <property type="match status" value="1"/>
</dbReference>
<organism evidence="4 5">
    <name type="scientific">Suillus placidus</name>
    <dbReference type="NCBI Taxonomy" id="48579"/>
    <lineage>
        <taxon>Eukaryota</taxon>
        <taxon>Fungi</taxon>
        <taxon>Dikarya</taxon>
        <taxon>Basidiomycota</taxon>
        <taxon>Agaricomycotina</taxon>
        <taxon>Agaricomycetes</taxon>
        <taxon>Agaricomycetidae</taxon>
        <taxon>Boletales</taxon>
        <taxon>Suillineae</taxon>
        <taxon>Suillaceae</taxon>
        <taxon>Suillus</taxon>
    </lineage>
</organism>
<keyword evidence="1" id="KW-0413">Isomerase</keyword>
<evidence type="ECO:0000256" key="2">
    <source>
        <dbReference type="SAM" id="SignalP"/>
    </source>
</evidence>
<dbReference type="Gene3D" id="1.20.59.10">
    <property type="entry name" value="Chorismate mutase"/>
    <property type="match status" value="1"/>
</dbReference>
<dbReference type="AlphaFoldDB" id="A0A9P6ZL04"/>
<dbReference type="PROSITE" id="PS51168">
    <property type="entry name" value="CHORISMATE_MUT_2"/>
    <property type="match status" value="1"/>
</dbReference>
<feature type="signal peptide" evidence="2">
    <location>
        <begin position="1"/>
        <end position="16"/>
    </location>
</feature>
<feature type="chain" id="PRO_5040517271" evidence="2">
    <location>
        <begin position="17"/>
        <end position="204"/>
    </location>
</feature>
<dbReference type="InterPro" id="IPR051331">
    <property type="entry name" value="Chorismate_mutase-related"/>
</dbReference>
<dbReference type="Pfam" id="PF01817">
    <property type="entry name" value="CM_2"/>
    <property type="match status" value="1"/>
</dbReference>
<dbReference type="PANTHER" id="PTHR38041">
    <property type="entry name" value="CHORISMATE MUTASE"/>
    <property type="match status" value="1"/>
</dbReference>
<dbReference type="GO" id="GO:0004106">
    <property type="term" value="F:chorismate mutase activity"/>
    <property type="evidence" value="ECO:0007669"/>
    <property type="project" value="InterPro"/>
</dbReference>
<accession>A0A9P6ZL04</accession>